<protein>
    <recommendedName>
        <fullName evidence="10">Short-chain dehydrogenase/reductase 3</fullName>
    </recommendedName>
    <alternativeName>
        <fullName evidence="11">Retinal short-chain dehydrogenase/reductase 1</fullName>
    </alternativeName>
</protein>
<dbReference type="FunFam" id="3.40.50.720:FF:000131">
    <property type="entry name" value="Short-chain dehydrogenase/reductase 3"/>
    <property type="match status" value="1"/>
</dbReference>
<dbReference type="PROSITE" id="PS00061">
    <property type="entry name" value="ADH_SHORT"/>
    <property type="match status" value="1"/>
</dbReference>
<keyword evidence="3" id="KW-0812">Transmembrane</keyword>
<evidence type="ECO:0000256" key="7">
    <source>
        <dbReference type="ARBA" id="ARBA00023098"/>
    </source>
</evidence>
<dbReference type="PRINTS" id="PR00081">
    <property type="entry name" value="GDHRDH"/>
</dbReference>
<evidence type="ECO:0000256" key="2">
    <source>
        <dbReference type="ARBA" id="ARBA00006484"/>
    </source>
</evidence>
<dbReference type="Pfam" id="PF00106">
    <property type="entry name" value="adh_short"/>
    <property type="match status" value="1"/>
</dbReference>
<dbReference type="InterPro" id="IPR020904">
    <property type="entry name" value="Sc_DH/Rdtase_CS"/>
</dbReference>
<keyword evidence="7" id="KW-0443">Lipid metabolism</keyword>
<keyword evidence="6" id="KW-0560">Oxidoreductase</keyword>
<evidence type="ECO:0000256" key="5">
    <source>
        <dbReference type="ARBA" id="ARBA00022989"/>
    </source>
</evidence>
<evidence type="ECO:0000313" key="14">
    <source>
        <dbReference type="Proteomes" id="UP001153461"/>
    </source>
</evidence>
<dbReference type="AlphaFoldDB" id="A0A9W4MTF6"/>
<evidence type="ECO:0000256" key="4">
    <source>
        <dbReference type="ARBA" id="ARBA00022857"/>
    </source>
</evidence>
<evidence type="ECO:0000256" key="6">
    <source>
        <dbReference type="ARBA" id="ARBA00023002"/>
    </source>
</evidence>
<evidence type="ECO:0000256" key="1">
    <source>
        <dbReference type="ARBA" id="ARBA00004141"/>
    </source>
</evidence>
<evidence type="ECO:0000256" key="10">
    <source>
        <dbReference type="ARBA" id="ARBA00068717"/>
    </source>
</evidence>
<evidence type="ECO:0000256" key="8">
    <source>
        <dbReference type="ARBA" id="ARBA00023136"/>
    </source>
</evidence>
<dbReference type="GO" id="GO:0016020">
    <property type="term" value="C:membrane"/>
    <property type="evidence" value="ECO:0007669"/>
    <property type="project" value="UniProtKB-SubCell"/>
</dbReference>
<dbReference type="EMBL" id="CAJVNV010000244">
    <property type="protein sequence ID" value="CAG8128819.1"/>
    <property type="molecule type" value="Genomic_DNA"/>
</dbReference>
<dbReference type="PANTHER" id="PTHR24322">
    <property type="entry name" value="PKSB"/>
    <property type="match status" value="1"/>
</dbReference>
<organism evidence="13 14">
    <name type="scientific">Penicillium nalgiovense</name>
    <dbReference type="NCBI Taxonomy" id="60175"/>
    <lineage>
        <taxon>Eukaryota</taxon>
        <taxon>Fungi</taxon>
        <taxon>Dikarya</taxon>
        <taxon>Ascomycota</taxon>
        <taxon>Pezizomycotina</taxon>
        <taxon>Eurotiomycetes</taxon>
        <taxon>Eurotiomycetidae</taxon>
        <taxon>Eurotiales</taxon>
        <taxon>Aspergillaceae</taxon>
        <taxon>Penicillium</taxon>
    </lineage>
</organism>
<dbReference type="PRINTS" id="PR00080">
    <property type="entry name" value="SDRFAMILY"/>
</dbReference>
<comment type="subcellular location">
    <subcellularLocation>
        <location evidence="1">Membrane</location>
        <topology evidence="1">Multi-pass membrane protein</topology>
    </subcellularLocation>
</comment>
<evidence type="ECO:0000256" key="3">
    <source>
        <dbReference type="ARBA" id="ARBA00022692"/>
    </source>
</evidence>
<reference evidence="13" key="1">
    <citation type="submission" date="2021-07" db="EMBL/GenBank/DDBJ databases">
        <authorList>
            <person name="Branca A.L. A."/>
        </authorList>
    </citation>
    <scope>NUCLEOTIDE SEQUENCE</scope>
</reference>
<dbReference type="InterPro" id="IPR002347">
    <property type="entry name" value="SDR_fam"/>
</dbReference>
<dbReference type="SUPFAM" id="SSF51735">
    <property type="entry name" value="NAD(P)-binding Rossmann-fold domains"/>
    <property type="match status" value="1"/>
</dbReference>
<dbReference type="GO" id="GO:0052650">
    <property type="term" value="F:all-trans-retinol dehydrogenase (NADP+) activity"/>
    <property type="evidence" value="ECO:0007669"/>
    <property type="project" value="UniProtKB-ARBA"/>
</dbReference>
<evidence type="ECO:0000256" key="9">
    <source>
        <dbReference type="ARBA" id="ARBA00059620"/>
    </source>
</evidence>
<keyword evidence="4" id="KW-0521">NADP</keyword>
<dbReference type="Proteomes" id="UP001153461">
    <property type="component" value="Unassembled WGS sequence"/>
</dbReference>
<gene>
    <name evidence="13" type="ORF">PNAL_LOCUS5477</name>
</gene>
<dbReference type="InterPro" id="IPR036291">
    <property type="entry name" value="NAD(P)-bd_dom_sf"/>
</dbReference>
<sequence length="341" mass="37578">MFFYTRMSLHSILSDRSSIALLLALTLLRTMPLGASTQSHHFLIALKILQSAIYGLIGLKLIKALNQWVTRRSINNFVDDPTWDWPKETAVVTGGSSGIGAEIVRELAERKIKTIILDINKPISKLEGVTFYQVNLASSSAISEFASTVKRDHGNPSILINNAGTGTAQTILSEGESERRRVFEVNTLCHFTLVQQFLPAMIEKNHGHIMTIASTGSFYSQAQNVSYACSKAAAMAFNEGLGQELRARFNARRIRTSIIYPDFVRTPLVQALTSKGLEFPLNVLEPSEVAAEAIKIILSTYGGSLVLPRSMSYLALLRGLPSWIQRIVQTMDPDPLALANI</sequence>
<dbReference type="OrthoDB" id="6270329at2759"/>
<name>A0A9W4MTF6_PENNA</name>
<accession>A0A9W4MTF6</accession>
<comment type="caution">
    <text evidence="13">The sequence shown here is derived from an EMBL/GenBank/DDBJ whole genome shotgun (WGS) entry which is preliminary data.</text>
</comment>
<keyword evidence="8" id="KW-0472">Membrane</keyword>
<comment type="similarity">
    <text evidence="2 12">Belongs to the short-chain dehydrogenases/reductases (SDR) family.</text>
</comment>
<dbReference type="Gene3D" id="3.40.50.720">
    <property type="entry name" value="NAD(P)-binding Rossmann-like Domain"/>
    <property type="match status" value="1"/>
</dbReference>
<proteinExistence type="inferred from homology"/>
<evidence type="ECO:0000313" key="13">
    <source>
        <dbReference type="EMBL" id="CAG8128819.1"/>
    </source>
</evidence>
<dbReference type="PANTHER" id="PTHR24322:SF736">
    <property type="entry name" value="RETINOL DEHYDROGENASE 10"/>
    <property type="match status" value="1"/>
</dbReference>
<evidence type="ECO:0000256" key="12">
    <source>
        <dbReference type="RuleBase" id="RU000363"/>
    </source>
</evidence>
<keyword evidence="5" id="KW-1133">Transmembrane helix</keyword>
<evidence type="ECO:0000256" key="11">
    <source>
        <dbReference type="ARBA" id="ARBA00082544"/>
    </source>
</evidence>
<comment type="function">
    <text evidence="9">Catalyzes the reduction of all-trans-retinal to all-trans-retinol in the presence of NADPH.</text>
</comment>